<comment type="caution">
    <text evidence="12">The sequence shown here is derived from an EMBL/GenBank/DDBJ whole genome shotgun (WGS) entry which is preliminary data.</text>
</comment>
<sequence>MIHTYNDIPPLDKRVGKRVRAYIDTLTKPPGSLGRLEAIAIELAEMTGKPFPTVTPPGVIIFAADHGVTEEGVSAFPQNVTAQMVQNFLNGGAAINVFSRQIQAMFEIVDVGVAEDIESSELVQKKVRYGTANFCKQDAMTRQEAEKAIEIGYERAQTMIAKGIKCLIVGEMGIGNTTASSAILSVILNQNLDELVGIGTGISEEGRKVKQQVIERSIKARQPNPNDPLDVLSKVGGLEIAAMAGAMLAAAENRIPILVDGFICSTAAVIAKCIHPTAADYMFIGHRSVEKGHSRAIRFLEKEPLLQLGLRLGEGSGAAVAFPILQSSTNMLNEMATFQSAGISNKNEKRREGEF</sequence>
<evidence type="ECO:0000256" key="4">
    <source>
        <dbReference type="ARBA" id="ARBA00011991"/>
    </source>
</evidence>
<dbReference type="InterPro" id="IPR017846">
    <property type="entry name" value="Nict_dMeBzImd_PRibTrfase_bact"/>
</dbReference>
<evidence type="ECO:0000256" key="2">
    <source>
        <dbReference type="ARBA" id="ARBA00005049"/>
    </source>
</evidence>
<dbReference type="InterPro" id="IPR036087">
    <property type="entry name" value="Nict_dMeBzImd_PRibTrfase_sf"/>
</dbReference>
<comment type="pathway">
    <text evidence="2 11">Nucleoside biosynthesis; alpha-ribazole biosynthesis; alpha-ribazole from 5,6-dimethylbenzimidazole: step 1/2.</text>
</comment>
<name>A0ABW5BQV8_9BACI</name>
<comment type="similarity">
    <text evidence="3 11">Belongs to the CobT family.</text>
</comment>
<feature type="active site" description="Proton acceptor" evidence="11">
    <location>
        <position position="314"/>
    </location>
</feature>
<keyword evidence="7 11" id="KW-0328">Glycosyltransferase</keyword>
<dbReference type="Gene3D" id="3.40.50.10210">
    <property type="match status" value="1"/>
</dbReference>
<dbReference type="Pfam" id="PF02277">
    <property type="entry name" value="DBI_PRT"/>
    <property type="match status" value="1"/>
</dbReference>
<organism evidence="12 13">
    <name type="scientific">Metabacillus endolithicus</name>
    <dbReference type="NCBI Taxonomy" id="1535204"/>
    <lineage>
        <taxon>Bacteria</taxon>
        <taxon>Bacillati</taxon>
        <taxon>Bacillota</taxon>
        <taxon>Bacilli</taxon>
        <taxon>Bacillales</taxon>
        <taxon>Bacillaceae</taxon>
        <taxon>Metabacillus</taxon>
    </lineage>
</organism>
<comment type="catalytic activity">
    <reaction evidence="10 11">
        <text>5,6-dimethylbenzimidazole + nicotinate beta-D-ribonucleotide = alpha-ribazole 5'-phosphate + nicotinate + H(+)</text>
        <dbReference type="Rhea" id="RHEA:11196"/>
        <dbReference type="ChEBI" id="CHEBI:15378"/>
        <dbReference type="ChEBI" id="CHEBI:15890"/>
        <dbReference type="ChEBI" id="CHEBI:32544"/>
        <dbReference type="ChEBI" id="CHEBI:57502"/>
        <dbReference type="ChEBI" id="CHEBI:57918"/>
        <dbReference type="EC" id="2.4.2.21"/>
    </reaction>
</comment>
<evidence type="ECO:0000256" key="8">
    <source>
        <dbReference type="ARBA" id="ARBA00022679"/>
    </source>
</evidence>
<evidence type="ECO:0000256" key="7">
    <source>
        <dbReference type="ARBA" id="ARBA00022676"/>
    </source>
</evidence>
<dbReference type="PANTHER" id="PTHR43463:SF1">
    <property type="entry name" value="NICOTINATE-NUCLEOTIDE--DIMETHYLBENZIMIDAZOLE PHOSPHORIBOSYLTRANSFERASE"/>
    <property type="match status" value="1"/>
</dbReference>
<keyword evidence="6 11" id="KW-0169">Cobalamin biosynthesis</keyword>
<evidence type="ECO:0000256" key="3">
    <source>
        <dbReference type="ARBA" id="ARBA00007110"/>
    </source>
</evidence>
<evidence type="ECO:0000256" key="10">
    <source>
        <dbReference type="ARBA" id="ARBA00047340"/>
    </source>
</evidence>
<keyword evidence="13" id="KW-1185">Reference proteome</keyword>
<evidence type="ECO:0000313" key="13">
    <source>
        <dbReference type="Proteomes" id="UP001597318"/>
    </source>
</evidence>
<evidence type="ECO:0000256" key="1">
    <source>
        <dbReference type="ARBA" id="ARBA00002197"/>
    </source>
</evidence>
<accession>A0ABW5BQV8</accession>
<evidence type="ECO:0000256" key="9">
    <source>
        <dbReference type="ARBA" id="ARBA00030686"/>
    </source>
</evidence>
<comment type="function">
    <text evidence="1 11">Catalyzes the synthesis of alpha-ribazole-5'-phosphate from nicotinate mononucleotide (NAMN) and 5,6-dimethylbenzimidazole (DMB).</text>
</comment>
<dbReference type="GO" id="GO:0008939">
    <property type="term" value="F:nicotinate-nucleotide-dimethylbenzimidazole phosphoribosyltransferase activity"/>
    <property type="evidence" value="ECO:0007669"/>
    <property type="project" value="UniProtKB-EC"/>
</dbReference>
<proteinExistence type="inferred from homology"/>
<evidence type="ECO:0000256" key="5">
    <source>
        <dbReference type="ARBA" id="ARBA00015486"/>
    </source>
</evidence>
<evidence type="ECO:0000256" key="6">
    <source>
        <dbReference type="ARBA" id="ARBA00022573"/>
    </source>
</evidence>
<dbReference type="Gene3D" id="1.10.1610.10">
    <property type="match status" value="1"/>
</dbReference>
<dbReference type="SUPFAM" id="SSF52733">
    <property type="entry name" value="Nicotinate mononucleotide:5,6-dimethylbenzimidazole phosphoribosyltransferase (CobT)"/>
    <property type="match status" value="1"/>
</dbReference>
<dbReference type="HAMAP" id="MF_00230">
    <property type="entry name" value="CobT"/>
    <property type="match status" value="1"/>
</dbReference>
<protein>
    <recommendedName>
        <fullName evidence="5 11">Nicotinate-nucleotide--dimethylbenzimidazole phosphoribosyltransferase</fullName>
        <shortName evidence="11">NN:DBI PRT</shortName>
        <ecNumber evidence="4 11">2.4.2.21</ecNumber>
    </recommendedName>
    <alternativeName>
        <fullName evidence="9 11">N(1)-alpha-phosphoribosyltransferase</fullName>
    </alternativeName>
</protein>
<reference evidence="13" key="1">
    <citation type="journal article" date="2019" name="Int. J. Syst. Evol. Microbiol.">
        <title>The Global Catalogue of Microorganisms (GCM) 10K type strain sequencing project: providing services to taxonomists for standard genome sequencing and annotation.</title>
        <authorList>
            <consortium name="The Broad Institute Genomics Platform"/>
            <consortium name="The Broad Institute Genome Sequencing Center for Infectious Disease"/>
            <person name="Wu L."/>
            <person name="Ma J."/>
        </authorList>
    </citation>
    <scope>NUCLEOTIDE SEQUENCE [LARGE SCALE GENOMIC DNA]</scope>
    <source>
        <strain evidence="13">CGMCC 1.15474</strain>
    </source>
</reference>
<dbReference type="InterPro" id="IPR023195">
    <property type="entry name" value="Nict_dMeBzImd_PRibTrfase_N"/>
</dbReference>
<dbReference type="NCBIfam" id="NF000996">
    <property type="entry name" value="PRK00105.1"/>
    <property type="match status" value="1"/>
</dbReference>
<dbReference type="EC" id="2.4.2.21" evidence="4 11"/>
<evidence type="ECO:0000256" key="11">
    <source>
        <dbReference type="HAMAP-Rule" id="MF_00230"/>
    </source>
</evidence>
<dbReference type="InterPro" id="IPR003200">
    <property type="entry name" value="Nict_dMeBzImd_PRibTrfase"/>
</dbReference>
<dbReference type="CDD" id="cd02439">
    <property type="entry name" value="DMB-PRT_CobT"/>
    <property type="match status" value="1"/>
</dbReference>
<dbReference type="EMBL" id="JBHUIK010000001">
    <property type="protein sequence ID" value="MFD2212527.1"/>
    <property type="molecule type" value="Genomic_DNA"/>
</dbReference>
<dbReference type="RefSeq" id="WP_247342265.1">
    <property type="nucleotide sequence ID" value="NZ_CP095550.1"/>
</dbReference>
<keyword evidence="8 11" id="KW-0808">Transferase</keyword>
<evidence type="ECO:0000313" key="12">
    <source>
        <dbReference type="EMBL" id="MFD2212527.1"/>
    </source>
</evidence>
<dbReference type="NCBIfam" id="TIGR03160">
    <property type="entry name" value="cobT_DBIPRT"/>
    <property type="match status" value="1"/>
</dbReference>
<gene>
    <name evidence="11 12" type="primary">cobT</name>
    <name evidence="12" type="ORF">ACFSKK_02240</name>
</gene>
<dbReference type="PANTHER" id="PTHR43463">
    <property type="entry name" value="NICOTINATE-NUCLEOTIDE--DIMETHYLBENZIMIDAZOLE PHOSPHORIBOSYLTRANSFERASE"/>
    <property type="match status" value="1"/>
</dbReference>
<dbReference type="Proteomes" id="UP001597318">
    <property type="component" value="Unassembled WGS sequence"/>
</dbReference>